<accession>A0A841L0Z0</accession>
<dbReference type="PANTHER" id="PTHR12110">
    <property type="entry name" value="HYDROXYPYRUVATE ISOMERASE"/>
    <property type="match status" value="1"/>
</dbReference>
<sequence length="339" mass="36879">MIAIGPGFAKALAEGTLPPKSPAGIATTALSTRLRAAGVPPLRDNPVAYVEYCRSLGAGGIQHLITTDLPAVRKRLDELGMYYEGQVQLPTRLADDLSTFENSLRASAALGATVARAVSRPPQGGTGRRYESFKSLAEYRTWQAEADAIVERCLPLAEKYKVAIALENHKDRTVEEHVGFLRRFSSPWLGSLIDPGNNMSFMEDPIETVTALAPWVKATSLKDMGVALYEDGFLLAEVPFGTGMTDQKALFAIMRKANPKILPTTELITRNPLKVPVRTPGYLASFPEAQKGRVAPWLAMVEAKATRLDAMDGLSPAQQLEREEANNRQVFAWASANLA</sequence>
<dbReference type="Pfam" id="PF01261">
    <property type="entry name" value="AP_endonuc_2"/>
    <property type="match status" value="1"/>
</dbReference>
<evidence type="ECO:0000313" key="3">
    <source>
        <dbReference type="Proteomes" id="UP000538147"/>
    </source>
</evidence>
<proteinExistence type="predicted"/>
<feature type="domain" description="Xylose isomerase-like TIM barrel" evidence="1">
    <location>
        <begin position="52"/>
        <end position="259"/>
    </location>
</feature>
<dbReference type="InterPro" id="IPR036237">
    <property type="entry name" value="Xyl_isomerase-like_sf"/>
</dbReference>
<name>A0A841L0Z0_9SPHN</name>
<dbReference type="AlphaFoldDB" id="A0A841L0Z0"/>
<evidence type="ECO:0000259" key="1">
    <source>
        <dbReference type="Pfam" id="PF01261"/>
    </source>
</evidence>
<keyword evidence="2" id="KW-0413">Isomerase</keyword>
<dbReference type="SUPFAM" id="SSF51658">
    <property type="entry name" value="Xylose isomerase-like"/>
    <property type="match status" value="1"/>
</dbReference>
<dbReference type="InterPro" id="IPR013022">
    <property type="entry name" value="Xyl_isomerase-like_TIM-brl"/>
</dbReference>
<comment type="caution">
    <text evidence="2">The sequence shown here is derived from an EMBL/GenBank/DDBJ whole genome shotgun (WGS) entry which is preliminary data.</text>
</comment>
<gene>
    <name evidence="2" type="ORF">FHS79_000646</name>
</gene>
<reference evidence="2 3" key="1">
    <citation type="submission" date="2020-08" db="EMBL/GenBank/DDBJ databases">
        <title>Genomic Encyclopedia of Type Strains, Phase IV (KMG-IV): sequencing the most valuable type-strain genomes for metagenomic binning, comparative biology and taxonomic classification.</title>
        <authorList>
            <person name="Goeker M."/>
        </authorList>
    </citation>
    <scope>NUCLEOTIDE SEQUENCE [LARGE SCALE GENOMIC DNA]</scope>
    <source>
        <strain evidence="2 3">DSM 102189</strain>
    </source>
</reference>
<protein>
    <submittedName>
        <fullName evidence="2">Sugar phosphate isomerase/epimerase</fullName>
    </submittedName>
</protein>
<dbReference type="Proteomes" id="UP000538147">
    <property type="component" value="Unassembled WGS sequence"/>
</dbReference>
<dbReference type="GO" id="GO:0016853">
    <property type="term" value="F:isomerase activity"/>
    <property type="evidence" value="ECO:0007669"/>
    <property type="project" value="UniProtKB-KW"/>
</dbReference>
<dbReference type="InterPro" id="IPR050312">
    <property type="entry name" value="IolE/XylAMocC-like"/>
</dbReference>
<dbReference type="PANTHER" id="PTHR12110:SF53">
    <property type="entry name" value="BLR5974 PROTEIN"/>
    <property type="match status" value="1"/>
</dbReference>
<keyword evidence="3" id="KW-1185">Reference proteome</keyword>
<dbReference type="Gene3D" id="3.20.20.150">
    <property type="entry name" value="Divalent-metal-dependent TIM barrel enzymes"/>
    <property type="match status" value="1"/>
</dbReference>
<dbReference type="RefSeq" id="WP_184195307.1">
    <property type="nucleotide sequence ID" value="NZ_JACIIV010000004.1"/>
</dbReference>
<evidence type="ECO:0000313" key="2">
    <source>
        <dbReference type="EMBL" id="MBB6226489.1"/>
    </source>
</evidence>
<organism evidence="2 3">
    <name type="scientific">Polymorphobacter multimanifer</name>
    <dbReference type="NCBI Taxonomy" id="1070431"/>
    <lineage>
        <taxon>Bacteria</taxon>
        <taxon>Pseudomonadati</taxon>
        <taxon>Pseudomonadota</taxon>
        <taxon>Alphaproteobacteria</taxon>
        <taxon>Sphingomonadales</taxon>
        <taxon>Sphingosinicellaceae</taxon>
        <taxon>Polymorphobacter</taxon>
    </lineage>
</organism>
<dbReference type="EMBL" id="JACIIV010000004">
    <property type="protein sequence ID" value="MBB6226489.1"/>
    <property type="molecule type" value="Genomic_DNA"/>
</dbReference>